<evidence type="ECO:0000313" key="2">
    <source>
        <dbReference type="EMBL" id="PKA48936.1"/>
    </source>
</evidence>
<dbReference type="InterPro" id="IPR001584">
    <property type="entry name" value="Integrase_cat-core"/>
</dbReference>
<organism evidence="2 3">
    <name type="scientific">Apostasia shenzhenica</name>
    <dbReference type="NCBI Taxonomy" id="1088818"/>
    <lineage>
        <taxon>Eukaryota</taxon>
        <taxon>Viridiplantae</taxon>
        <taxon>Streptophyta</taxon>
        <taxon>Embryophyta</taxon>
        <taxon>Tracheophyta</taxon>
        <taxon>Spermatophyta</taxon>
        <taxon>Magnoliopsida</taxon>
        <taxon>Liliopsida</taxon>
        <taxon>Asparagales</taxon>
        <taxon>Orchidaceae</taxon>
        <taxon>Apostasioideae</taxon>
        <taxon>Apostasia</taxon>
    </lineage>
</organism>
<dbReference type="OrthoDB" id="115950at2759"/>
<dbReference type="InterPro" id="IPR012337">
    <property type="entry name" value="RNaseH-like_sf"/>
</dbReference>
<dbReference type="PANTHER" id="PTHR45835">
    <property type="entry name" value="YALI0A06105P"/>
    <property type="match status" value="1"/>
</dbReference>
<dbReference type="SUPFAM" id="SSF53098">
    <property type="entry name" value="Ribonuclease H-like"/>
    <property type="match status" value="1"/>
</dbReference>
<dbReference type="GO" id="GO:0003676">
    <property type="term" value="F:nucleic acid binding"/>
    <property type="evidence" value="ECO:0007669"/>
    <property type="project" value="InterPro"/>
</dbReference>
<dbReference type="GO" id="GO:0015074">
    <property type="term" value="P:DNA integration"/>
    <property type="evidence" value="ECO:0007669"/>
    <property type="project" value="InterPro"/>
</dbReference>
<feature type="domain" description="Integrase catalytic" evidence="1">
    <location>
        <begin position="1"/>
        <end position="150"/>
    </location>
</feature>
<dbReference type="Pfam" id="PF24626">
    <property type="entry name" value="SH3_Tf2-1"/>
    <property type="match status" value="1"/>
</dbReference>
<name>A0A2I0A061_9ASPA</name>
<evidence type="ECO:0000259" key="1">
    <source>
        <dbReference type="PROSITE" id="PS50994"/>
    </source>
</evidence>
<dbReference type="InterPro" id="IPR056924">
    <property type="entry name" value="SH3_Tf2-1"/>
</dbReference>
<keyword evidence="3" id="KW-1185">Reference proteome</keyword>
<dbReference type="Proteomes" id="UP000236161">
    <property type="component" value="Unassembled WGS sequence"/>
</dbReference>
<dbReference type="PANTHER" id="PTHR45835:SF99">
    <property type="entry name" value="CHROMO DOMAIN-CONTAINING PROTEIN-RELATED"/>
    <property type="match status" value="1"/>
</dbReference>
<dbReference type="InterPro" id="IPR036397">
    <property type="entry name" value="RNaseH_sf"/>
</dbReference>
<accession>A0A2I0A061</accession>
<proteinExistence type="predicted"/>
<dbReference type="EMBL" id="KZ452102">
    <property type="protein sequence ID" value="PKA48936.1"/>
    <property type="molecule type" value="Genomic_DNA"/>
</dbReference>
<dbReference type="AlphaFoldDB" id="A0A2I0A061"/>
<reference evidence="2 3" key="1">
    <citation type="journal article" date="2017" name="Nature">
        <title>The Apostasia genome and the evolution of orchids.</title>
        <authorList>
            <person name="Zhang G.Q."/>
            <person name="Liu K.W."/>
            <person name="Li Z."/>
            <person name="Lohaus R."/>
            <person name="Hsiao Y.Y."/>
            <person name="Niu S.C."/>
            <person name="Wang J.Y."/>
            <person name="Lin Y.C."/>
            <person name="Xu Q."/>
            <person name="Chen L.J."/>
            <person name="Yoshida K."/>
            <person name="Fujiwara S."/>
            <person name="Wang Z.W."/>
            <person name="Zhang Y.Q."/>
            <person name="Mitsuda N."/>
            <person name="Wang M."/>
            <person name="Liu G.H."/>
            <person name="Pecoraro L."/>
            <person name="Huang H.X."/>
            <person name="Xiao X.J."/>
            <person name="Lin M."/>
            <person name="Wu X.Y."/>
            <person name="Wu W.L."/>
            <person name="Chen Y.Y."/>
            <person name="Chang S.B."/>
            <person name="Sakamoto S."/>
            <person name="Ohme-Takagi M."/>
            <person name="Yagi M."/>
            <person name="Zeng S.J."/>
            <person name="Shen C.Y."/>
            <person name="Yeh C.M."/>
            <person name="Luo Y.B."/>
            <person name="Tsai W.C."/>
            <person name="Van de Peer Y."/>
            <person name="Liu Z.J."/>
        </authorList>
    </citation>
    <scope>NUCLEOTIDE SEQUENCE [LARGE SCALE GENOMIC DNA]</scope>
    <source>
        <strain evidence="3">cv. Shenzhen</strain>
        <tissue evidence="2">Stem</tissue>
    </source>
</reference>
<dbReference type="PROSITE" id="PS50994">
    <property type="entry name" value="INTEGRASE"/>
    <property type="match status" value="1"/>
</dbReference>
<evidence type="ECO:0000313" key="3">
    <source>
        <dbReference type="Proteomes" id="UP000236161"/>
    </source>
</evidence>
<gene>
    <name evidence="2" type="ORF">AXF42_Ash016452</name>
</gene>
<sequence>MNFVCGLPKSKGFDAIWVIMDRLTKSAHFLPIKMTHPLEHLAKLCIDEIVRLHGIPTSIISDRDPRFASRLWSSLQKAMGTKLSFSTAYHPEMDGQSERTIQSLEDMLRACVIDFGENWEKYLPLVEFSYNNSYHGSIRMAPYEALYGRKCRSPLYWDEVGERRILGPEIIEVTLQKIKIIRERLLAAQSRQKAYDDTRRRDIYFESGEHVFLKVSPRKRIYRFGIKGKFKPKNIGPFEIIRQVGKSAYELALPPELAGIHNVFHISSLRKYVADPNHVLKYEPLNIQPDLSYEEKPVKILDRKEKVLRKCIILIVKILWRNQMIEEATWEMEESMKNEYPHLFR</sequence>
<dbReference type="Gene3D" id="3.30.420.10">
    <property type="entry name" value="Ribonuclease H-like superfamily/Ribonuclease H"/>
    <property type="match status" value="1"/>
</dbReference>
<protein>
    <recommendedName>
        <fullName evidence="1">Integrase catalytic domain-containing protein</fullName>
    </recommendedName>
</protein>